<dbReference type="GO" id="GO:0007165">
    <property type="term" value="P:signal transduction"/>
    <property type="evidence" value="ECO:0007669"/>
    <property type="project" value="TreeGrafter"/>
</dbReference>
<dbReference type="EC" id="2.7.-.-" evidence="2"/>
<reference evidence="2 3" key="1">
    <citation type="submission" date="2016-05" db="EMBL/GenBank/DDBJ databases">
        <title>Single-cell genome of chain-forming Candidatus Thiomargarita nelsonii and comparison to other large sulfur-oxidizing bacteria.</title>
        <authorList>
            <person name="Winkel M."/>
            <person name="Salman V."/>
            <person name="Woyke T."/>
            <person name="Schulz-Vogt H."/>
            <person name="Richter M."/>
            <person name="Flood B."/>
            <person name="Bailey J."/>
            <person name="Amann R."/>
            <person name="Mussmann M."/>
        </authorList>
    </citation>
    <scope>NUCLEOTIDE SEQUENCE [LARGE SCALE GENOMIC DNA]</scope>
    <source>
        <strain evidence="2 3">THI036</strain>
    </source>
</reference>
<name>A0A176S3B2_9GAMM</name>
<keyword evidence="3" id="KW-1185">Reference proteome</keyword>
<dbReference type="Pfam" id="PF00069">
    <property type="entry name" value="Pkinase"/>
    <property type="match status" value="1"/>
</dbReference>
<dbReference type="GO" id="GO:0005737">
    <property type="term" value="C:cytoplasm"/>
    <property type="evidence" value="ECO:0007669"/>
    <property type="project" value="TreeGrafter"/>
</dbReference>
<evidence type="ECO:0000259" key="1">
    <source>
        <dbReference type="PROSITE" id="PS50011"/>
    </source>
</evidence>
<keyword evidence="2" id="KW-0808">Transferase</keyword>
<feature type="non-terminal residue" evidence="2">
    <location>
        <position position="223"/>
    </location>
</feature>
<dbReference type="GO" id="GO:0005524">
    <property type="term" value="F:ATP binding"/>
    <property type="evidence" value="ECO:0007669"/>
    <property type="project" value="InterPro"/>
</dbReference>
<organism evidence="2 3">
    <name type="scientific">Candidatus Thiomargarita nelsonii</name>
    <dbReference type="NCBI Taxonomy" id="1003181"/>
    <lineage>
        <taxon>Bacteria</taxon>
        <taxon>Pseudomonadati</taxon>
        <taxon>Pseudomonadota</taxon>
        <taxon>Gammaproteobacteria</taxon>
        <taxon>Thiotrichales</taxon>
        <taxon>Thiotrichaceae</taxon>
        <taxon>Thiomargarita</taxon>
    </lineage>
</organism>
<dbReference type="Gene3D" id="1.10.510.10">
    <property type="entry name" value="Transferase(Phosphotransferase) domain 1"/>
    <property type="match status" value="1"/>
</dbReference>
<dbReference type="SUPFAM" id="SSF56112">
    <property type="entry name" value="Protein kinase-like (PK-like)"/>
    <property type="match status" value="1"/>
</dbReference>
<dbReference type="InterPro" id="IPR000719">
    <property type="entry name" value="Prot_kinase_dom"/>
</dbReference>
<dbReference type="SMART" id="SM00220">
    <property type="entry name" value="S_TKc"/>
    <property type="match status" value="1"/>
</dbReference>
<accession>A0A176S3B2</accession>
<comment type="caution">
    <text evidence="2">The sequence shown here is derived from an EMBL/GenBank/DDBJ whole genome shotgun (WGS) entry which is preliminary data.</text>
</comment>
<dbReference type="GO" id="GO:0004674">
    <property type="term" value="F:protein serine/threonine kinase activity"/>
    <property type="evidence" value="ECO:0007669"/>
    <property type="project" value="UniProtKB-KW"/>
</dbReference>
<gene>
    <name evidence="2" type="ORF">THIOM_001790</name>
</gene>
<dbReference type="Proteomes" id="UP000076962">
    <property type="component" value="Unassembled WGS sequence"/>
</dbReference>
<dbReference type="PANTHER" id="PTHR23257">
    <property type="entry name" value="SERINE-THREONINE PROTEIN KINASE"/>
    <property type="match status" value="1"/>
</dbReference>
<dbReference type="AlphaFoldDB" id="A0A176S3B2"/>
<dbReference type="InterPro" id="IPR011009">
    <property type="entry name" value="Kinase-like_dom_sf"/>
</dbReference>
<evidence type="ECO:0000313" key="2">
    <source>
        <dbReference type="EMBL" id="OAD22408.1"/>
    </source>
</evidence>
<dbReference type="EMBL" id="LUTY01000965">
    <property type="protein sequence ID" value="OAD22408.1"/>
    <property type="molecule type" value="Genomic_DNA"/>
</dbReference>
<proteinExistence type="predicted"/>
<sequence length="223" mass="25184">MPMASIQQNIIYQGNSVISVETFPEYSHPVVVKKPSKRHPSRRILRSLEKEYEMTCTLKAVEGVRKALGQQSIENQPALILEYIEGETLRDHIGRKTLSLRAKLKIAVDLARILGKIHQQDVIHLDLNSKNILIGDKPPAVHVIDLGSASRITGNVHQKVRPDQMLGTLPYISPEQTGRINRAVDECSDLYSLGVVLYELMTRHLPFDSKNPMELIHHHLARV</sequence>
<dbReference type="InterPro" id="IPR050167">
    <property type="entry name" value="Ser_Thr_protein_kinase"/>
</dbReference>
<protein>
    <submittedName>
        <fullName evidence="2">Serine/threonine protein kinase</fullName>
        <ecNumber evidence="2">2.7.-.-</ecNumber>
    </submittedName>
</protein>
<keyword evidence="2" id="KW-0723">Serine/threonine-protein kinase</keyword>
<keyword evidence="2" id="KW-0418">Kinase</keyword>
<evidence type="ECO:0000313" key="3">
    <source>
        <dbReference type="Proteomes" id="UP000076962"/>
    </source>
</evidence>
<dbReference type="PROSITE" id="PS50011">
    <property type="entry name" value="PROTEIN_KINASE_DOM"/>
    <property type="match status" value="1"/>
</dbReference>
<feature type="domain" description="Protein kinase" evidence="1">
    <location>
        <begin position="1"/>
        <end position="223"/>
    </location>
</feature>